<evidence type="ECO:0000313" key="1">
    <source>
        <dbReference type="EMBL" id="KAJ8641106.1"/>
    </source>
</evidence>
<organism evidence="1 2">
    <name type="scientific">Persea americana</name>
    <name type="common">Avocado</name>
    <dbReference type="NCBI Taxonomy" id="3435"/>
    <lineage>
        <taxon>Eukaryota</taxon>
        <taxon>Viridiplantae</taxon>
        <taxon>Streptophyta</taxon>
        <taxon>Embryophyta</taxon>
        <taxon>Tracheophyta</taxon>
        <taxon>Spermatophyta</taxon>
        <taxon>Magnoliopsida</taxon>
        <taxon>Magnoliidae</taxon>
        <taxon>Laurales</taxon>
        <taxon>Lauraceae</taxon>
        <taxon>Persea</taxon>
    </lineage>
</organism>
<name>A0ACC2M6Z3_PERAE</name>
<evidence type="ECO:0000313" key="2">
    <source>
        <dbReference type="Proteomes" id="UP001234297"/>
    </source>
</evidence>
<proteinExistence type="predicted"/>
<dbReference type="Proteomes" id="UP001234297">
    <property type="component" value="Chromosome 5"/>
</dbReference>
<sequence>MGAPPSHATFARVYSNQGRHDCALVHSTALAFGENIFIGQGQQWSTKDVVAAWVVEKQFYDYSSNACSAPTAPTTPRSCGTPQSAWGVPRSSVTMAAAISLASIIPQGTMFGMVWCR</sequence>
<reference evidence="1 2" key="1">
    <citation type="journal article" date="2022" name="Hortic Res">
        <title>A haplotype resolved chromosomal level avocado genome allows analysis of novel avocado genes.</title>
        <authorList>
            <person name="Nath O."/>
            <person name="Fletcher S.J."/>
            <person name="Hayward A."/>
            <person name="Shaw L.M."/>
            <person name="Masouleh A.K."/>
            <person name="Furtado A."/>
            <person name="Henry R.J."/>
            <person name="Mitter N."/>
        </authorList>
    </citation>
    <scope>NUCLEOTIDE SEQUENCE [LARGE SCALE GENOMIC DNA]</scope>
    <source>
        <strain evidence="2">cv. Hass</strain>
    </source>
</reference>
<comment type="caution">
    <text evidence="1">The sequence shown here is derived from an EMBL/GenBank/DDBJ whole genome shotgun (WGS) entry which is preliminary data.</text>
</comment>
<protein>
    <submittedName>
        <fullName evidence="1">Uncharacterized protein</fullName>
    </submittedName>
</protein>
<accession>A0ACC2M6Z3</accession>
<keyword evidence="2" id="KW-1185">Reference proteome</keyword>
<dbReference type="EMBL" id="CM056813">
    <property type="protein sequence ID" value="KAJ8641106.1"/>
    <property type="molecule type" value="Genomic_DNA"/>
</dbReference>
<gene>
    <name evidence="1" type="ORF">MRB53_017800</name>
</gene>